<gene>
    <name evidence="10" type="ORF">EVOR1521_LOCUS12324</name>
</gene>
<evidence type="ECO:0000256" key="1">
    <source>
        <dbReference type="ARBA" id="ARBA00004141"/>
    </source>
</evidence>
<dbReference type="NCBIfam" id="TIGR03592">
    <property type="entry name" value="yidC_oxa1_cterm"/>
    <property type="match status" value="1"/>
</dbReference>
<dbReference type="AlphaFoldDB" id="A0AA36MW01"/>
<dbReference type="Pfam" id="PF12796">
    <property type="entry name" value="Ank_2"/>
    <property type="match status" value="1"/>
</dbReference>
<keyword evidence="3 7" id="KW-1133">Transmembrane helix</keyword>
<evidence type="ECO:0000256" key="3">
    <source>
        <dbReference type="ARBA" id="ARBA00022989"/>
    </source>
</evidence>
<evidence type="ECO:0000256" key="4">
    <source>
        <dbReference type="ARBA" id="ARBA00023136"/>
    </source>
</evidence>
<dbReference type="SUPFAM" id="SSF48403">
    <property type="entry name" value="Ankyrin repeat"/>
    <property type="match status" value="1"/>
</dbReference>
<protein>
    <recommendedName>
        <fullName evidence="9">Membrane insertase YidC/Oxa/ALB C-terminal domain-containing protein</fullName>
    </recommendedName>
</protein>
<accession>A0AA36MW01</accession>
<dbReference type="InterPro" id="IPR028055">
    <property type="entry name" value="YidC/Oxa/ALB_C"/>
</dbReference>
<evidence type="ECO:0000259" key="9">
    <source>
        <dbReference type="Pfam" id="PF02096"/>
    </source>
</evidence>
<dbReference type="InterPro" id="IPR001708">
    <property type="entry name" value="YidC/ALB3/OXA1/COX18"/>
</dbReference>
<dbReference type="PROSITE" id="PS50088">
    <property type="entry name" value="ANK_REPEAT"/>
    <property type="match status" value="1"/>
</dbReference>
<dbReference type="EMBL" id="CAUJNA010001283">
    <property type="protein sequence ID" value="CAJ1385802.1"/>
    <property type="molecule type" value="Genomic_DNA"/>
</dbReference>
<evidence type="ECO:0000256" key="8">
    <source>
        <dbReference type="SAM" id="SignalP"/>
    </source>
</evidence>
<dbReference type="InterPro" id="IPR047196">
    <property type="entry name" value="YidC_ALB_C"/>
</dbReference>
<feature type="domain" description="Membrane insertase YidC/Oxa/ALB C-terminal" evidence="9">
    <location>
        <begin position="128"/>
        <end position="334"/>
    </location>
</feature>
<keyword evidence="4 7" id="KW-0472">Membrane</keyword>
<comment type="similarity">
    <text evidence="6">Belongs to the OXA1/ALB3/YidC family.</text>
</comment>
<proteinExistence type="inferred from homology"/>
<reference evidence="10" key="1">
    <citation type="submission" date="2023-08" db="EMBL/GenBank/DDBJ databases">
        <authorList>
            <person name="Chen Y."/>
            <person name="Shah S."/>
            <person name="Dougan E. K."/>
            <person name="Thang M."/>
            <person name="Chan C."/>
        </authorList>
    </citation>
    <scope>NUCLEOTIDE SEQUENCE</scope>
</reference>
<dbReference type="InterPro" id="IPR002110">
    <property type="entry name" value="Ankyrin_rpt"/>
</dbReference>
<sequence length="528" mass="59370">MRRKAALVAALALGGRLFVAPSGGGAFRRPRRGASSGAARRSALPEVWDWVPHFQLVDPAWAGDWQMPLPELDPNAQYLYGADGEVLRDPSSKKPLTDDWFNAAVGFQAEIVRGIDQALRSVGVPQAFGWTIFLWTFIFKLLLYPLEKDTLRSSAMTKMIAPKLQQIKEKYKDDEEMVTKRTMRLYDIFGISVFGGCLPLLIQLPMIFTLFYCWRRLAAEKYEHYYDGWLWIPSLSQPNPNFDYKLDWLLQFNEAGPAIGWDIWVRQLILPALVIYVAWLKNQEPGSPADTPKKDDKKNPVVSNLPLLLTAWLTVELPQIMSVYYLALNLVGFLEIEIVKVQIREELPVFEVFERTGRFPEGNFDETFFPESLHQASRNGNLPAVQLLLDEGVDVNALDEADTPALCYAALQGHSRVVVLLCLSGANILAANKEKSNALHFAAATDQVEVLKFLVSYGKANYKEFDQDAWLEMRTAQGLTIRDLAEKVAREEGHRQVLEFLQELEQAPSAPTPVLAEAAAVTSARAVD</sequence>
<evidence type="ECO:0000313" key="10">
    <source>
        <dbReference type="EMBL" id="CAJ1385802.1"/>
    </source>
</evidence>
<feature type="transmembrane region" description="Helical" evidence="7">
    <location>
        <begin position="185"/>
        <end position="212"/>
    </location>
</feature>
<feature type="signal peptide" evidence="8">
    <location>
        <begin position="1"/>
        <end position="26"/>
    </location>
</feature>
<dbReference type="PANTHER" id="PTHR12428">
    <property type="entry name" value="OXA1"/>
    <property type="match status" value="1"/>
</dbReference>
<dbReference type="InterPro" id="IPR036770">
    <property type="entry name" value="Ankyrin_rpt-contain_sf"/>
</dbReference>
<evidence type="ECO:0000256" key="7">
    <source>
        <dbReference type="SAM" id="Phobius"/>
    </source>
</evidence>
<dbReference type="GO" id="GO:0016020">
    <property type="term" value="C:membrane"/>
    <property type="evidence" value="ECO:0007669"/>
    <property type="project" value="UniProtKB-SubCell"/>
</dbReference>
<dbReference type="Proteomes" id="UP001178507">
    <property type="component" value="Unassembled WGS sequence"/>
</dbReference>
<dbReference type="Gene3D" id="1.25.40.20">
    <property type="entry name" value="Ankyrin repeat-containing domain"/>
    <property type="match status" value="1"/>
</dbReference>
<dbReference type="PROSITE" id="PS50297">
    <property type="entry name" value="ANK_REP_REGION"/>
    <property type="match status" value="1"/>
</dbReference>
<evidence type="ECO:0000313" key="11">
    <source>
        <dbReference type="Proteomes" id="UP001178507"/>
    </source>
</evidence>
<feature type="chain" id="PRO_5041367013" description="Membrane insertase YidC/Oxa/ALB C-terminal domain-containing protein" evidence="8">
    <location>
        <begin position="27"/>
        <end position="528"/>
    </location>
</feature>
<dbReference type="GO" id="GO:0032977">
    <property type="term" value="F:membrane insertase activity"/>
    <property type="evidence" value="ECO:0007669"/>
    <property type="project" value="InterPro"/>
</dbReference>
<evidence type="ECO:0000256" key="2">
    <source>
        <dbReference type="ARBA" id="ARBA00022692"/>
    </source>
</evidence>
<dbReference type="PANTHER" id="PTHR12428:SF14">
    <property type="entry name" value="ALBINO3-LIKE PROTEIN 1, CHLOROPLASTIC"/>
    <property type="match status" value="1"/>
</dbReference>
<keyword evidence="8" id="KW-0732">Signal</keyword>
<dbReference type="Pfam" id="PF02096">
    <property type="entry name" value="60KD_IMP"/>
    <property type="match status" value="1"/>
</dbReference>
<keyword evidence="2 6" id="KW-0812">Transmembrane</keyword>
<keyword evidence="11" id="KW-1185">Reference proteome</keyword>
<evidence type="ECO:0000256" key="5">
    <source>
        <dbReference type="PROSITE-ProRule" id="PRU00023"/>
    </source>
</evidence>
<dbReference type="SMART" id="SM00248">
    <property type="entry name" value="ANK"/>
    <property type="match status" value="3"/>
</dbReference>
<organism evidence="10 11">
    <name type="scientific">Effrenium voratum</name>
    <dbReference type="NCBI Taxonomy" id="2562239"/>
    <lineage>
        <taxon>Eukaryota</taxon>
        <taxon>Sar</taxon>
        <taxon>Alveolata</taxon>
        <taxon>Dinophyceae</taxon>
        <taxon>Suessiales</taxon>
        <taxon>Symbiodiniaceae</taxon>
        <taxon>Effrenium</taxon>
    </lineage>
</organism>
<feature type="repeat" description="ANK" evidence="5">
    <location>
        <begin position="373"/>
        <end position="400"/>
    </location>
</feature>
<name>A0AA36MW01_9DINO</name>
<evidence type="ECO:0000256" key="6">
    <source>
        <dbReference type="RuleBase" id="RU003945"/>
    </source>
</evidence>
<comment type="subcellular location">
    <subcellularLocation>
        <location evidence="1 6">Membrane</location>
        <topology evidence="1 6">Multi-pass membrane protein</topology>
    </subcellularLocation>
</comment>
<dbReference type="CDD" id="cd20070">
    <property type="entry name" value="5TM_YidC_Alb3"/>
    <property type="match status" value="1"/>
</dbReference>
<keyword evidence="5" id="KW-0040">ANK repeat</keyword>
<feature type="transmembrane region" description="Helical" evidence="7">
    <location>
        <begin position="127"/>
        <end position="146"/>
    </location>
</feature>
<dbReference type="GO" id="GO:0051205">
    <property type="term" value="P:protein insertion into membrane"/>
    <property type="evidence" value="ECO:0007669"/>
    <property type="project" value="TreeGrafter"/>
</dbReference>
<comment type="caution">
    <text evidence="10">The sequence shown here is derived from an EMBL/GenBank/DDBJ whole genome shotgun (WGS) entry which is preliminary data.</text>
</comment>